<evidence type="ECO:0008006" key="8">
    <source>
        <dbReference type="Google" id="ProtNLM"/>
    </source>
</evidence>
<accession>A0ABD1JGW6</accession>
<proteinExistence type="predicted"/>
<name>A0ABD1JGW6_9TELE</name>
<protein>
    <recommendedName>
        <fullName evidence="8">Organic solute transporter subunit alpha</fullName>
    </recommendedName>
</protein>
<evidence type="ECO:0000256" key="5">
    <source>
        <dbReference type="SAM" id="Phobius"/>
    </source>
</evidence>
<dbReference type="GO" id="GO:0016020">
    <property type="term" value="C:membrane"/>
    <property type="evidence" value="ECO:0007669"/>
    <property type="project" value="UniProtKB-SubCell"/>
</dbReference>
<evidence type="ECO:0000313" key="7">
    <source>
        <dbReference type="Proteomes" id="UP001591681"/>
    </source>
</evidence>
<keyword evidence="2 5" id="KW-0812">Transmembrane</keyword>
<feature type="transmembrane region" description="Helical" evidence="5">
    <location>
        <begin position="31"/>
        <end position="54"/>
    </location>
</feature>
<dbReference type="Proteomes" id="UP001591681">
    <property type="component" value="Unassembled WGS sequence"/>
</dbReference>
<feature type="transmembrane region" description="Helical" evidence="5">
    <location>
        <begin position="276"/>
        <end position="296"/>
    </location>
</feature>
<dbReference type="InterPro" id="IPR005178">
    <property type="entry name" value="Ostalpha/TMEM184C"/>
</dbReference>
<evidence type="ECO:0000256" key="4">
    <source>
        <dbReference type="ARBA" id="ARBA00023136"/>
    </source>
</evidence>
<organism evidence="6 7">
    <name type="scientific">Coilia grayii</name>
    <name type="common">Gray's grenadier anchovy</name>
    <dbReference type="NCBI Taxonomy" id="363190"/>
    <lineage>
        <taxon>Eukaryota</taxon>
        <taxon>Metazoa</taxon>
        <taxon>Chordata</taxon>
        <taxon>Craniata</taxon>
        <taxon>Vertebrata</taxon>
        <taxon>Euteleostomi</taxon>
        <taxon>Actinopterygii</taxon>
        <taxon>Neopterygii</taxon>
        <taxon>Teleostei</taxon>
        <taxon>Clupei</taxon>
        <taxon>Clupeiformes</taxon>
        <taxon>Clupeoidei</taxon>
        <taxon>Engraulidae</taxon>
        <taxon>Coilinae</taxon>
        <taxon>Coilia</taxon>
    </lineage>
</organism>
<comment type="subcellular location">
    <subcellularLocation>
        <location evidence="1">Membrane</location>
        <topology evidence="1">Multi-pass membrane protein</topology>
    </subcellularLocation>
</comment>
<evidence type="ECO:0000256" key="1">
    <source>
        <dbReference type="ARBA" id="ARBA00004141"/>
    </source>
</evidence>
<feature type="transmembrane region" description="Helical" evidence="5">
    <location>
        <begin position="193"/>
        <end position="215"/>
    </location>
</feature>
<dbReference type="PANTHER" id="PTHR23423">
    <property type="entry name" value="ORGANIC SOLUTE TRANSPORTER-RELATED"/>
    <property type="match status" value="1"/>
</dbReference>
<feature type="transmembrane region" description="Helical" evidence="5">
    <location>
        <begin position="66"/>
        <end position="87"/>
    </location>
</feature>
<dbReference type="SMART" id="SM01417">
    <property type="entry name" value="Solute_trans_a"/>
    <property type="match status" value="1"/>
</dbReference>
<dbReference type="EMBL" id="JBHFQA010000016">
    <property type="protein sequence ID" value="KAL2085870.1"/>
    <property type="molecule type" value="Genomic_DNA"/>
</dbReference>
<feature type="transmembrane region" description="Helical" evidence="5">
    <location>
        <begin position="99"/>
        <end position="115"/>
    </location>
</feature>
<keyword evidence="3 5" id="KW-1133">Transmembrane helix</keyword>
<keyword evidence="4 5" id="KW-0472">Membrane</keyword>
<keyword evidence="7" id="KW-1185">Reference proteome</keyword>
<gene>
    <name evidence="6" type="ORF">ACEWY4_019190</name>
</gene>
<evidence type="ECO:0000256" key="2">
    <source>
        <dbReference type="ARBA" id="ARBA00022692"/>
    </source>
</evidence>
<evidence type="ECO:0000256" key="3">
    <source>
        <dbReference type="ARBA" id="ARBA00022989"/>
    </source>
</evidence>
<comment type="caution">
    <text evidence="6">The sequence shown here is derived from an EMBL/GenBank/DDBJ whole genome shotgun (WGS) entry which is preliminary data.</text>
</comment>
<dbReference type="Pfam" id="PF03619">
    <property type="entry name" value="Solute_trans_a"/>
    <property type="match status" value="1"/>
</dbReference>
<feature type="transmembrane region" description="Helical" evidence="5">
    <location>
        <begin position="157"/>
        <end position="181"/>
    </location>
</feature>
<feature type="transmembrane region" description="Helical" evidence="5">
    <location>
        <begin position="236"/>
        <end position="256"/>
    </location>
</feature>
<dbReference type="AlphaFoldDB" id="A0ABD1JGW6"/>
<reference evidence="6 7" key="1">
    <citation type="submission" date="2024-09" db="EMBL/GenBank/DDBJ databases">
        <title>A chromosome-level genome assembly of Gray's grenadier anchovy, Coilia grayii.</title>
        <authorList>
            <person name="Fu Z."/>
        </authorList>
    </citation>
    <scope>NUCLEOTIDE SEQUENCE [LARGE SCALE GENOMIC DNA]</scope>
    <source>
        <strain evidence="6">G4</strain>
        <tissue evidence="6">Muscle</tissue>
    </source>
</reference>
<evidence type="ECO:0000313" key="6">
    <source>
        <dbReference type="EMBL" id="KAL2085870.1"/>
    </source>
</evidence>
<sequence length="325" mass="36506">MDATNQTIDPRCRQPPPFAIDIILQLDIFGIILYSVLTFMATVSMLVYIEECVYIYKKVPANKKSIIIWVNGAAPIIATMSCLGMWIPKATMFTDMTSATYFAIVVFKFLVLMIEECGGDEAFLKQEAKKTFRISTGPCCCCCPCLPRVPVTRRSLFMLKLGSFQFALLKIIFTILSIVLWTNGNFDLADLNITGAAIWINPFVGVLTIIALWPVAIMFMHVRTTLRSLKIIPKYAMYQLVLVLSQLQSAIINILAMNGTIACAPPYSSQARGYLMSQQLLILEMFIITLVTRLLYRRQYDPLPITQDSGENEKMVLSSETNDLA</sequence>